<dbReference type="EMBL" id="AVOT02087787">
    <property type="protein sequence ID" value="MBW0571249.1"/>
    <property type="molecule type" value="Genomic_DNA"/>
</dbReference>
<organism evidence="2 3">
    <name type="scientific">Austropuccinia psidii MF-1</name>
    <dbReference type="NCBI Taxonomy" id="1389203"/>
    <lineage>
        <taxon>Eukaryota</taxon>
        <taxon>Fungi</taxon>
        <taxon>Dikarya</taxon>
        <taxon>Basidiomycota</taxon>
        <taxon>Pucciniomycotina</taxon>
        <taxon>Pucciniomycetes</taxon>
        <taxon>Pucciniales</taxon>
        <taxon>Sphaerophragmiaceae</taxon>
        <taxon>Austropuccinia</taxon>
    </lineage>
</organism>
<sequence length="95" mass="11118">MLPQIHQGVINSWNLFQKIPQRGGNSGLLQWMESTIIKTSNKKVKDWDRKKREASNKEAPVSSTRKLKASRPAQEENKNKKNKWRKPYSPSYRIP</sequence>
<evidence type="ECO:0000313" key="2">
    <source>
        <dbReference type="EMBL" id="MBW0571249.1"/>
    </source>
</evidence>
<name>A0A9Q3PRC1_9BASI</name>
<evidence type="ECO:0000313" key="3">
    <source>
        <dbReference type="Proteomes" id="UP000765509"/>
    </source>
</evidence>
<protein>
    <submittedName>
        <fullName evidence="2">Uncharacterized protein</fullName>
    </submittedName>
</protein>
<feature type="compositionally biased region" description="Basic and acidic residues" evidence="1">
    <location>
        <begin position="43"/>
        <end position="56"/>
    </location>
</feature>
<evidence type="ECO:0000256" key="1">
    <source>
        <dbReference type="SAM" id="MobiDB-lite"/>
    </source>
</evidence>
<dbReference type="Proteomes" id="UP000765509">
    <property type="component" value="Unassembled WGS sequence"/>
</dbReference>
<feature type="region of interest" description="Disordered" evidence="1">
    <location>
        <begin position="40"/>
        <end position="95"/>
    </location>
</feature>
<proteinExistence type="predicted"/>
<gene>
    <name evidence="2" type="ORF">O181_110964</name>
</gene>
<accession>A0A9Q3PRC1</accession>
<dbReference type="AlphaFoldDB" id="A0A9Q3PRC1"/>
<reference evidence="2" key="1">
    <citation type="submission" date="2021-03" db="EMBL/GenBank/DDBJ databases">
        <title>Draft genome sequence of rust myrtle Austropuccinia psidii MF-1, a brazilian biotype.</title>
        <authorList>
            <person name="Quecine M.C."/>
            <person name="Pachon D.M.R."/>
            <person name="Bonatelli M.L."/>
            <person name="Correr F.H."/>
            <person name="Franceschini L.M."/>
            <person name="Leite T.F."/>
            <person name="Margarido G.R.A."/>
            <person name="Almeida C.A."/>
            <person name="Ferrarezi J.A."/>
            <person name="Labate C.A."/>
        </authorList>
    </citation>
    <scope>NUCLEOTIDE SEQUENCE</scope>
    <source>
        <strain evidence="2">MF-1</strain>
    </source>
</reference>
<comment type="caution">
    <text evidence="2">The sequence shown here is derived from an EMBL/GenBank/DDBJ whole genome shotgun (WGS) entry which is preliminary data.</text>
</comment>
<keyword evidence="3" id="KW-1185">Reference proteome</keyword>